<dbReference type="Proteomes" id="UP001165302">
    <property type="component" value="Unassembled WGS sequence"/>
</dbReference>
<comment type="caution">
    <text evidence="2">The sequence shown here is derived from an EMBL/GenBank/DDBJ whole genome shotgun (WGS) entry which is preliminary data.</text>
</comment>
<keyword evidence="1" id="KW-0812">Transmembrane</keyword>
<gene>
    <name evidence="2" type="ORF">IPZ78_05085</name>
</gene>
<evidence type="ECO:0000256" key="1">
    <source>
        <dbReference type="SAM" id="Phobius"/>
    </source>
</evidence>
<keyword evidence="3" id="KW-1185">Reference proteome</keyword>
<proteinExistence type="predicted"/>
<evidence type="ECO:0000313" key="2">
    <source>
        <dbReference type="EMBL" id="MCA5004527.1"/>
    </source>
</evidence>
<dbReference type="EMBL" id="JADEYP010000006">
    <property type="protein sequence ID" value="MCA5004527.1"/>
    <property type="molecule type" value="Genomic_DNA"/>
</dbReference>
<keyword evidence="1" id="KW-1133">Transmembrane helix</keyword>
<dbReference type="InterPro" id="IPR057695">
    <property type="entry name" value="DUF7935"/>
</dbReference>
<dbReference type="Pfam" id="PF25589">
    <property type="entry name" value="DUF7935"/>
    <property type="match status" value="1"/>
</dbReference>
<name>A0ABS7Z4Q4_9SPHI</name>
<sequence>MEFVELLKQLFIVAFGVLVALVLAFYVVWPKIEYLFLKVNDIGQNKELLKNNQQLKFAAYERLILFAHRIAPYQVMLRNHNPNITVEQFKQLLMADIENEYQHNFTQQLYVTDAAWSIVKDLKDSTIGLLKNSSKVISSDAKVDDYVNIVLKHLSELDVNPYEAAQLILKKELSA</sequence>
<dbReference type="RefSeq" id="WP_225551914.1">
    <property type="nucleotide sequence ID" value="NZ_JADEYP010000006.1"/>
</dbReference>
<protein>
    <submittedName>
        <fullName evidence="2">Uncharacterized protein</fullName>
    </submittedName>
</protein>
<accession>A0ABS7Z4Q4</accession>
<organism evidence="2 3">
    <name type="scientific">Sphingobacterium bovistauri</name>
    <dbReference type="NCBI Taxonomy" id="2781959"/>
    <lineage>
        <taxon>Bacteria</taxon>
        <taxon>Pseudomonadati</taxon>
        <taxon>Bacteroidota</taxon>
        <taxon>Sphingobacteriia</taxon>
        <taxon>Sphingobacteriales</taxon>
        <taxon>Sphingobacteriaceae</taxon>
        <taxon>Sphingobacterium</taxon>
    </lineage>
</organism>
<evidence type="ECO:0000313" key="3">
    <source>
        <dbReference type="Proteomes" id="UP001165302"/>
    </source>
</evidence>
<reference evidence="2" key="1">
    <citation type="submission" date="2020-10" db="EMBL/GenBank/DDBJ databases">
        <authorList>
            <person name="Lu T."/>
            <person name="Wang Q."/>
            <person name="Han X."/>
        </authorList>
    </citation>
    <scope>NUCLEOTIDE SEQUENCE</scope>
    <source>
        <strain evidence="2">WQ 366</strain>
    </source>
</reference>
<feature type="transmembrane region" description="Helical" evidence="1">
    <location>
        <begin position="6"/>
        <end position="29"/>
    </location>
</feature>
<keyword evidence="1" id="KW-0472">Membrane</keyword>